<proteinExistence type="inferred from homology"/>
<sequence>MPDPDRDPAPETVPETVADLSETDLLARFVPRLPRGRATELGPGDDAAVVEVPTGRVVVTADVLVEDRHFRRAWSTGEDVGRRAAAQNLADVAAMGARPTALVVTLVMPADLEVAWVVGLADGLAAASAPHDVGVVGGDLSSGERIAVSVTAFGELDGVAPVTRSGARPGDVVAVAGTLGRSAAGLAVLLDGTLDASEHDVVGTYLRPDPPLTAGPEAARAGATAMLDVSDGLVRDAGRIAVASGCGLELSTSLLAPDVEALTVTAEELGLDPVDWVLTGGEDHGLLATFPADRPLPPSFRRIGAVVAGAGVRVDGVTPTAEGWDHFRA</sequence>
<reference evidence="4 5" key="1">
    <citation type="submission" date="2018-11" db="EMBL/GenBank/DDBJ databases">
        <title>Complete genome sequencing of the Actinobacteria Serinibacter sp. K3-2.</title>
        <authorList>
            <person name="Rakitin A.L."/>
            <person name="Beletsky A.V."/>
            <person name="Mardanov A.V."/>
            <person name="Ravin N.V."/>
            <person name="Gromova A.S."/>
            <person name="Filippova S.N."/>
            <person name="Gal'Chenko V.F."/>
        </authorList>
    </citation>
    <scope>NUCLEOTIDE SEQUENCE [LARGE SCALE GENOMIC DNA]</scope>
    <source>
        <strain evidence="4 5">K3-2</strain>
    </source>
</reference>
<comment type="catalytic activity">
    <reaction evidence="1">
        <text>thiamine phosphate + ATP = thiamine diphosphate + ADP</text>
        <dbReference type="Rhea" id="RHEA:15913"/>
        <dbReference type="ChEBI" id="CHEBI:30616"/>
        <dbReference type="ChEBI" id="CHEBI:37575"/>
        <dbReference type="ChEBI" id="CHEBI:58937"/>
        <dbReference type="ChEBI" id="CHEBI:456216"/>
        <dbReference type="EC" id="2.7.4.16"/>
    </reaction>
</comment>
<dbReference type="PANTHER" id="PTHR30270">
    <property type="entry name" value="THIAMINE-MONOPHOSPHATE KINASE"/>
    <property type="match status" value="1"/>
</dbReference>
<keyword evidence="1" id="KW-0547">Nucleotide-binding</keyword>
<evidence type="ECO:0000256" key="1">
    <source>
        <dbReference type="HAMAP-Rule" id="MF_02128"/>
    </source>
</evidence>
<dbReference type="SUPFAM" id="SSF55326">
    <property type="entry name" value="PurM N-terminal domain-like"/>
    <property type="match status" value="1"/>
</dbReference>
<organism evidence="4 5">
    <name type="scientific">Serinibacter arcticus</name>
    <dbReference type="NCBI Taxonomy" id="1655435"/>
    <lineage>
        <taxon>Bacteria</taxon>
        <taxon>Bacillati</taxon>
        <taxon>Actinomycetota</taxon>
        <taxon>Actinomycetes</taxon>
        <taxon>Micrococcales</taxon>
        <taxon>Beutenbergiaceae</taxon>
        <taxon>Serinibacter</taxon>
    </lineage>
</organism>
<dbReference type="CDD" id="cd02194">
    <property type="entry name" value="ThiL"/>
    <property type="match status" value="1"/>
</dbReference>
<feature type="binding site" evidence="1">
    <location>
        <position position="62"/>
    </location>
    <ligand>
        <name>Mg(2+)</name>
        <dbReference type="ChEBI" id="CHEBI:18420"/>
        <label>1</label>
    </ligand>
</feature>
<feature type="binding site" evidence="1">
    <location>
        <position position="324"/>
    </location>
    <ligand>
        <name>substrate</name>
    </ligand>
</feature>
<evidence type="ECO:0000259" key="2">
    <source>
        <dbReference type="Pfam" id="PF00586"/>
    </source>
</evidence>
<feature type="binding site" evidence="1">
    <location>
        <position position="91"/>
    </location>
    <ligand>
        <name>Mg(2+)</name>
        <dbReference type="ChEBI" id="CHEBI:18420"/>
        <label>2</label>
    </ligand>
</feature>
<accession>A0A4Z1E0V8</accession>
<dbReference type="GO" id="GO:0009228">
    <property type="term" value="P:thiamine biosynthetic process"/>
    <property type="evidence" value="ECO:0007669"/>
    <property type="project" value="UniProtKB-KW"/>
</dbReference>
<feature type="domain" description="PurM-like N-terminal" evidence="2">
    <location>
        <begin position="44"/>
        <end position="155"/>
    </location>
</feature>
<name>A0A4Z1E0V8_9MICO</name>
<feature type="binding site" evidence="1">
    <location>
        <position position="231"/>
    </location>
    <ligand>
        <name>Mg(2+)</name>
        <dbReference type="ChEBI" id="CHEBI:18420"/>
        <label>5</label>
    </ligand>
</feature>
<dbReference type="Gene3D" id="3.30.1330.10">
    <property type="entry name" value="PurM-like, N-terminal domain"/>
    <property type="match status" value="1"/>
</dbReference>
<dbReference type="UniPathway" id="UPA00060">
    <property type="reaction ID" value="UER00142"/>
</dbReference>
<feature type="binding site" evidence="1">
    <location>
        <position position="282"/>
    </location>
    <ligand>
        <name>substrate</name>
    </ligand>
</feature>
<keyword evidence="5" id="KW-1185">Reference proteome</keyword>
<feature type="binding site" evidence="1">
    <location>
        <position position="62"/>
    </location>
    <ligand>
        <name>Mg(2+)</name>
        <dbReference type="ChEBI" id="CHEBI:18420"/>
        <label>2</label>
    </ligand>
</feature>
<evidence type="ECO:0000259" key="3">
    <source>
        <dbReference type="Pfam" id="PF02769"/>
    </source>
</evidence>
<feature type="domain" description="PurM-like C-terminal" evidence="3">
    <location>
        <begin position="168"/>
        <end position="260"/>
    </location>
</feature>
<keyword evidence="1" id="KW-0784">Thiamine biosynthesis</keyword>
<keyword evidence="1" id="KW-0460">Magnesium</keyword>
<feature type="binding site" evidence="1">
    <location>
        <position position="60"/>
    </location>
    <ligand>
        <name>Mg(2+)</name>
        <dbReference type="ChEBI" id="CHEBI:18420"/>
        <label>4</label>
    </ligand>
</feature>
<comment type="function">
    <text evidence="1">Catalyzes the ATP-dependent phosphorylation of thiamine-monophosphate (TMP) to form thiamine-pyrophosphate (TPP), the active form of vitamin B1.</text>
</comment>
<feature type="binding site" evidence="1">
    <location>
        <position position="46"/>
    </location>
    <ligand>
        <name>Mg(2+)</name>
        <dbReference type="ChEBI" id="CHEBI:18420"/>
        <label>4</label>
    </ligand>
</feature>
<dbReference type="PIRSF" id="PIRSF005303">
    <property type="entry name" value="Thiam_monoph_kin"/>
    <property type="match status" value="1"/>
</dbReference>
<gene>
    <name evidence="1" type="primary">thiL</name>
    <name evidence="4" type="ORF">SERN_1885</name>
</gene>
<dbReference type="Gene3D" id="3.90.650.10">
    <property type="entry name" value="PurM-like C-terminal domain"/>
    <property type="match status" value="1"/>
</dbReference>
<comment type="pathway">
    <text evidence="1">Cofactor biosynthesis; thiamine diphosphate biosynthesis; thiamine diphosphate from thiamine phosphate: step 1/1.</text>
</comment>
<dbReference type="GO" id="GO:0005524">
    <property type="term" value="F:ATP binding"/>
    <property type="evidence" value="ECO:0007669"/>
    <property type="project" value="UniProtKB-UniRule"/>
</dbReference>
<comment type="caution">
    <text evidence="1">Lacks conserved residue(s) required for the propagation of feature annotation.</text>
</comment>
<dbReference type="GO" id="GO:0009229">
    <property type="term" value="P:thiamine diphosphate biosynthetic process"/>
    <property type="evidence" value="ECO:0007669"/>
    <property type="project" value="UniProtKB-UniRule"/>
</dbReference>
<keyword evidence="1" id="KW-0067">ATP-binding</keyword>
<feature type="binding site" evidence="1">
    <location>
        <position position="230"/>
    </location>
    <ligand>
        <name>ATP</name>
        <dbReference type="ChEBI" id="CHEBI:30616"/>
    </ligand>
</feature>
<dbReference type="InterPro" id="IPR036676">
    <property type="entry name" value="PurM-like_C_sf"/>
</dbReference>
<feature type="binding site" evidence="1">
    <location>
        <position position="46"/>
    </location>
    <ligand>
        <name>Mg(2+)</name>
        <dbReference type="ChEBI" id="CHEBI:18420"/>
        <label>3</label>
    </ligand>
</feature>
<feature type="binding site" evidence="1">
    <location>
        <position position="91"/>
    </location>
    <ligand>
        <name>Mg(2+)</name>
        <dbReference type="ChEBI" id="CHEBI:18420"/>
        <label>4</label>
    </ligand>
</feature>
<dbReference type="Pfam" id="PF02769">
    <property type="entry name" value="AIRS_C"/>
    <property type="match status" value="1"/>
</dbReference>
<keyword evidence="1" id="KW-0479">Metal-binding</keyword>
<feature type="binding site" evidence="1">
    <location>
        <position position="91"/>
    </location>
    <ligand>
        <name>Mg(2+)</name>
        <dbReference type="ChEBI" id="CHEBI:18420"/>
        <label>3</label>
    </ligand>
</feature>
<feature type="binding site" evidence="1">
    <location>
        <position position="164"/>
    </location>
    <ligand>
        <name>ATP</name>
        <dbReference type="ChEBI" id="CHEBI:30616"/>
    </ligand>
</feature>
<dbReference type="SUPFAM" id="SSF56042">
    <property type="entry name" value="PurM C-terminal domain-like"/>
    <property type="match status" value="1"/>
</dbReference>
<dbReference type="NCBIfam" id="TIGR01379">
    <property type="entry name" value="thiL"/>
    <property type="match status" value="1"/>
</dbReference>
<comment type="caution">
    <text evidence="4">The sequence shown here is derived from an EMBL/GenBank/DDBJ whole genome shotgun (WGS) entry which is preliminary data.</text>
</comment>
<comment type="similarity">
    <text evidence="1">Belongs to the thiamine-monophosphate kinase family.</text>
</comment>
<keyword evidence="1" id="KW-0808">Transferase</keyword>
<keyword evidence="1 4" id="KW-0418">Kinase</keyword>
<evidence type="ECO:0000313" key="5">
    <source>
        <dbReference type="Proteomes" id="UP000297318"/>
    </source>
</evidence>
<dbReference type="Pfam" id="PF00586">
    <property type="entry name" value="AIRS"/>
    <property type="match status" value="1"/>
</dbReference>
<protein>
    <recommendedName>
        <fullName evidence="1">Thiamine-monophosphate kinase</fullName>
        <shortName evidence="1">TMP kinase</shortName>
        <shortName evidence="1">Thiamine-phosphate kinase</shortName>
        <ecNumber evidence="1">2.7.4.16</ecNumber>
    </recommendedName>
</protein>
<evidence type="ECO:0000313" key="4">
    <source>
        <dbReference type="EMBL" id="TGO04292.1"/>
    </source>
</evidence>
<dbReference type="InterPro" id="IPR036921">
    <property type="entry name" value="PurM-like_N_sf"/>
</dbReference>
<dbReference type="InterPro" id="IPR006283">
    <property type="entry name" value="ThiL-like"/>
</dbReference>
<dbReference type="Proteomes" id="UP000297318">
    <property type="component" value="Unassembled WGS sequence"/>
</dbReference>
<comment type="miscellaneous">
    <text evidence="1">Reaction mechanism of ThiL seems to utilize a direct, inline transfer of the gamma-phosphate of ATP to TMP rather than a phosphorylated enzyme intermediate.</text>
</comment>
<dbReference type="HAMAP" id="MF_02128">
    <property type="entry name" value="TMP_kinase"/>
    <property type="match status" value="1"/>
</dbReference>
<dbReference type="PANTHER" id="PTHR30270:SF0">
    <property type="entry name" value="THIAMINE-MONOPHOSPHATE KINASE"/>
    <property type="match status" value="1"/>
</dbReference>
<feature type="binding site" evidence="1">
    <location>
        <position position="139"/>
    </location>
    <ligand>
        <name>Mg(2+)</name>
        <dbReference type="ChEBI" id="CHEBI:18420"/>
        <label>1</label>
    </ligand>
</feature>
<feature type="binding site" evidence="1">
    <location>
        <begin position="138"/>
        <end position="139"/>
    </location>
    <ligand>
        <name>ATP</name>
        <dbReference type="ChEBI" id="CHEBI:30616"/>
    </ligand>
</feature>
<dbReference type="NCBIfam" id="NF004351">
    <property type="entry name" value="PRK05731.1-4"/>
    <property type="match status" value="1"/>
</dbReference>
<dbReference type="RefSeq" id="WP_233251596.1">
    <property type="nucleotide sequence ID" value="NZ_RHPJ01000003.1"/>
</dbReference>
<dbReference type="GO" id="GO:0009030">
    <property type="term" value="F:thiamine-phosphate kinase activity"/>
    <property type="evidence" value="ECO:0007669"/>
    <property type="project" value="UniProtKB-UniRule"/>
</dbReference>
<dbReference type="InterPro" id="IPR016188">
    <property type="entry name" value="PurM-like_N"/>
</dbReference>
<dbReference type="AlphaFoldDB" id="A0A4Z1E0V8"/>
<feature type="binding site" evidence="1">
    <location>
        <position position="228"/>
    </location>
    <ligand>
        <name>Mg(2+)</name>
        <dbReference type="ChEBI" id="CHEBI:18420"/>
        <label>3</label>
    </ligand>
</feature>
<dbReference type="InterPro" id="IPR010918">
    <property type="entry name" value="PurM-like_C_dom"/>
</dbReference>
<dbReference type="EC" id="2.7.4.16" evidence="1"/>
<feature type="binding site" evidence="1">
    <location>
        <position position="69"/>
    </location>
    <ligand>
        <name>substrate</name>
    </ligand>
</feature>
<dbReference type="EMBL" id="RHPJ01000003">
    <property type="protein sequence ID" value="TGO04292.1"/>
    <property type="molecule type" value="Genomic_DNA"/>
</dbReference>
<dbReference type="GO" id="GO:0000287">
    <property type="term" value="F:magnesium ion binding"/>
    <property type="evidence" value="ECO:0007669"/>
    <property type="project" value="UniProtKB-UniRule"/>
</dbReference>